<organism evidence="2 3">
    <name type="scientific">Glycomyces buryatensis</name>
    <dbReference type="NCBI Taxonomy" id="2570927"/>
    <lineage>
        <taxon>Bacteria</taxon>
        <taxon>Bacillati</taxon>
        <taxon>Actinomycetota</taxon>
        <taxon>Actinomycetes</taxon>
        <taxon>Glycomycetales</taxon>
        <taxon>Glycomycetaceae</taxon>
        <taxon>Glycomyces</taxon>
    </lineage>
</organism>
<proteinExistence type="predicted"/>
<gene>
    <name evidence="2" type="ORF">FAB82_04745</name>
</gene>
<protein>
    <submittedName>
        <fullName evidence="2">Uncharacterized protein</fullName>
    </submittedName>
</protein>
<name>A0A4S8QMU5_9ACTN</name>
<keyword evidence="1" id="KW-0472">Membrane</keyword>
<dbReference type="AlphaFoldDB" id="A0A4S8QMU5"/>
<sequence>MLVWQGKGILVLPPAILFAVFSGLTETVTPLKGQAAGGPGLLLGGAAAAVLIWWFDRWLESRNPPRTLVDQQTGQQVVVRRRDTLFFIPMRFYPYVYAAVGIGGATLVLLP</sequence>
<evidence type="ECO:0000256" key="1">
    <source>
        <dbReference type="SAM" id="Phobius"/>
    </source>
</evidence>
<keyword evidence="1" id="KW-0812">Transmembrane</keyword>
<comment type="caution">
    <text evidence="2">The sequence shown here is derived from an EMBL/GenBank/DDBJ whole genome shotgun (WGS) entry which is preliminary data.</text>
</comment>
<dbReference type="Proteomes" id="UP000308760">
    <property type="component" value="Unassembled WGS sequence"/>
</dbReference>
<dbReference type="RefSeq" id="WP_136533398.1">
    <property type="nucleotide sequence ID" value="NZ_STGY01000017.1"/>
</dbReference>
<keyword evidence="3" id="KW-1185">Reference proteome</keyword>
<feature type="transmembrane region" description="Helical" evidence="1">
    <location>
        <begin position="36"/>
        <end position="55"/>
    </location>
</feature>
<feature type="transmembrane region" description="Helical" evidence="1">
    <location>
        <begin position="6"/>
        <end position="24"/>
    </location>
</feature>
<feature type="transmembrane region" description="Helical" evidence="1">
    <location>
        <begin position="92"/>
        <end position="110"/>
    </location>
</feature>
<reference evidence="3" key="1">
    <citation type="submission" date="2019-04" db="EMBL/GenBank/DDBJ databases">
        <title>Nocardioides xinjiangensis sp. nov.</title>
        <authorList>
            <person name="Liu S."/>
        </authorList>
    </citation>
    <scope>NUCLEOTIDE SEQUENCE [LARGE SCALE GENOMIC DNA]</scope>
    <source>
        <strain evidence="3">18</strain>
    </source>
</reference>
<accession>A0A4S8QMU5</accession>
<keyword evidence="1" id="KW-1133">Transmembrane helix</keyword>
<dbReference type="EMBL" id="STGY01000017">
    <property type="protein sequence ID" value="THV42759.1"/>
    <property type="molecule type" value="Genomic_DNA"/>
</dbReference>
<evidence type="ECO:0000313" key="2">
    <source>
        <dbReference type="EMBL" id="THV42759.1"/>
    </source>
</evidence>
<reference evidence="2 3" key="2">
    <citation type="submission" date="2019-05" db="EMBL/GenBank/DDBJ databases">
        <title>Glycomyces buryatensis sp. nov.</title>
        <authorList>
            <person name="Nikitina E."/>
        </authorList>
    </citation>
    <scope>NUCLEOTIDE SEQUENCE [LARGE SCALE GENOMIC DNA]</scope>
    <source>
        <strain evidence="2 3">18</strain>
    </source>
</reference>
<evidence type="ECO:0000313" key="3">
    <source>
        <dbReference type="Proteomes" id="UP000308760"/>
    </source>
</evidence>